<dbReference type="RefSeq" id="WP_169146996.1">
    <property type="nucleotide sequence ID" value="NZ_JABBGA010000015.1"/>
</dbReference>
<accession>A0A848G7T1</accession>
<organism evidence="2 3">
    <name type="scientific">Zoogloea dura</name>
    <dbReference type="NCBI Taxonomy" id="2728840"/>
    <lineage>
        <taxon>Bacteria</taxon>
        <taxon>Pseudomonadati</taxon>
        <taxon>Pseudomonadota</taxon>
        <taxon>Betaproteobacteria</taxon>
        <taxon>Rhodocyclales</taxon>
        <taxon>Zoogloeaceae</taxon>
        <taxon>Zoogloea</taxon>
    </lineage>
</organism>
<dbReference type="SUPFAM" id="SSF50475">
    <property type="entry name" value="FMN-binding split barrel"/>
    <property type="match status" value="1"/>
</dbReference>
<feature type="region of interest" description="Disordered" evidence="1">
    <location>
        <begin position="194"/>
        <end position="226"/>
    </location>
</feature>
<dbReference type="InterPro" id="IPR012349">
    <property type="entry name" value="Split_barrel_FMN-bd"/>
</dbReference>
<gene>
    <name evidence="2" type="ORF">HHL15_17015</name>
</gene>
<dbReference type="InterPro" id="IPR024747">
    <property type="entry name" value="Pyridox_Oxase-rel"/>
</dbReference>
<evidence type="ECO:0000313" key="2">
    <source>
        <dbReference type="EMBL" id="NML27459.1"/>
    </source>
</evidence>
<evidence type="ECO:0000256" key="1">
    <source>
        <dbReference type="SAM" id="MobiDB-lite"/>
    </source>
</evidence>
<protein>
    <submittedName>
        <fullName evidence="2">Pyridoxamine 5'-phosphate oxidase family protein</fullName>
    </submittedName>
</protein>
<reference evidence="2 3" key="1">
    <citation type="submission" date="2020-04" db="EMBL/GenBank/DDBJ databases">
        <title>Zoogloea sp. G-4-1-14 isolated from soil.</title>
        <authorList>
            <person name="Dahal R.H."/>
        </authorList>
    </citation>
    <scope>NUCLEOTIDE SEQUENCE [LARGE SCALE GENOMIC DNA]</scope>
    <source>
        <strain evidence="2 3">G-4-1-14</strain>
    </source>
</reference>
<dbReference type="Proteomes" id="UP000580043">
    <property type="component" value="Unassembled WGS sequence"/>
</dbReference>
<dbReference type="PANTHER" id="PTHR34071">
    <property type="entry name" value="5-NITROIMIDAZOLE ANTIBIOTICS RESISTANCE PROTEIN, NIMA-FAMILY-RELATED PROTEIN-RELATED"/>
    <property type="match status" value="1"/>
</dbReference>
<dbReference type="PANTHER" id="PTHR34071:SF2">
    <property type="entry name" value="FLAVIN-NUCLEOTIDE-BINDING PROTEIN"/>
    <property type="match status" value="1"/>
</dbReference>
<dbReference type="EMBL" id="JABBGA010000015">
    <property type="protein sequence ID" value="NML27459.1"/>
    <property type="molecule type" value="Genomic_DNA"/>
</dbReference>
<comment type="caution">
    <text evidence="2">The sequence shown here is derived from an EMBL/GenBank/DDBJ whole genome shotgun (WGS) entry which is preliminary data.</text>
</comment>
<sequence>MPATAAPSARTRVRRKPERARYDAEAVNAIVDAAVICNVAFQLDGAVHAIPTIHWREGEHLYIHGAKASRMLKALIDAEACITIALADGLVLARSAMHHSMNYRSVVVYGRFELLTDPLEKQRSLQALIDGLYPGRWDTLRPISDKELNATSVLRIPLTEASAKVRDSGVKDDEEDLAWPAWAGVIPLGTELGTPRAEADSVVSTVPPTRFGSPRDGHGGHRRAPR</sequence>
<dbReference type="Gene3D" id="2.30.110.10">
    <property type="entry name" value="Electron Transport, Fmn-binding Protein, Chain A"/>
    <property type="match status" value="1"/>
</dbReference>
<evidence type="ECO:0000313" key="3">
    <source>
        <dbReference type="Proteomes" id="UP000580043"/>
    </source>
</evidence>
<name>A0A848G7T1_9RHOO</name>
<dbReference type="AlphaFoldDB" id="A0A848G7T1"/>
<proteinExistence type="predicted"/>
<keyword evidence="3" id="KW-1185">Reference proteome</keyword>
<dbReference type="Pfam" id="PF12900">
    <property type="entry name" value="Pyridox_ox_2"/>
    <property type="match status" value="1"/>
</dbReference>